<organism evidence="3">
    <name type="scientific">Talaromyces marneffei PM1</name>
    <dbReference type="NCBI Taxonomy" id="1077442"/>
    <lineage>
        <taxon>Eukaryota</taxon>
        <taxon>Fungi</taxon>
        <taxon>Dikarya</taxon>
        <taxon>Ascomycota</taxon>
        <taxon>Pezizomycotina</taxon>
        <taxon>Eurotiomycetes</taxon>
        <taxon>Eurotiomycetidae</taxon>
        <taxon>Eurotiales</taxon>
        <taxon>Trichocomaceae</taxon>
        <taxon>Talaromyces</taxon>
        <taxon>Talaromyces sect. Talaromyces</taxon>
    </lineage>
</organism>
<accession>A0A093Y7J3</accession>
<feature type="compositionally biased region" description="Polar residues" evidence="1">
    <location>
        <begin position="308"/>
        <end position="317"/>
    </location>
</feature>
<keyword evidence="2" id="KW-0812">Transmembrane</keyword>
<evidence type="ECO:0000256" key="1">
    <source>
        <dbReference type="SAM" id="MobiDB-lite"/>
    </source>
</evidence>
<dbReference type="eggNOG" id="ENOG502S1HE">
    <property type="taxonomic scope" value="Eukaryota"/>
</dbReference>
<feature type="transmembrane region" description="Helical" evidence="2">
    <location>
        <begin position="186"/>
        <end position="206"/>
    </location>
</feature>
<protein>
    <submittedName>
        <fullName evidence="3">Vacuolar membrane protein</fullName>
    </submittedName>
</protein>
<feature type="transmembrane region" description="Helical" evidence="2">
    <location>
        <begin position="93"/>
        <end position="115"/>
    </location>
</feature>
<dbReference type="EMBL" id="JPOX01000001">
    <property type="protein sequence ID" value="KFX53448.1"/>
    <property type="molecule type" value="Genomic_DNA"/>
</dbReference>
<dbReference type="HOGENOM" id="CLU_040321_0_0_1"/>
<dbReference type="InterPro" id="IPR022127">
    <property type="entry name" value="STIMATE/YPL162C"/>
</dbReference>
<comment type="caution">
    <text evidence="3">The sequence shown here is derived from an EMBL/GenBank/DDBJ whole genome shotgun (WGS) entry which is preliminary data.</text>
</comment>
<sequence>MEAPTVTTFASATTMVGMQLPSATFTAPEALATLNTMNDPDSPQNGECQLLGPFSLLIQAALGGLALLSLVYKRYRERPQRPLKIWAFDVSKQVFGSAMLHLANLVLSMFSAGHFEIQQQYQPNPCSFYLLNLGIDTTLGIPILYLSLRVINRLAFYTPLAQPSESIESGNYGQPPRIMWWLKQSILYFIGLLWMKLCVFVLIQVFPVIVKIGDWALRWTEGNTALQIIFVMLLFPLIMNAIQYYIVDTFIKKKIVTVIDEEPYDDEDQNELENDNRGSHGALLEASSQSDDDSDLEEGVTAKDTKPFSRTRSNLHVATTEYDPTRDGADLLAGSSSKTRTAMDSRS</sequence>
<dbReference type="PANTHER" id="PTHR31735">
    <property type="entry name" value="VACUOLAR MEMBRANE PROTEIN YPL162C"/>
    <property type="match status" value="1"/>
</dbReference>
<name>A0A093Y7J3_TALMA</name>
<evidence type="ECO:0000313" key="3">
    <source>
        <dbReference type="EMBL" id="KFX53448.1"/>
    </source>
</evidence>
<dbReference type="AlphaFoldDB" id="A0A093Y7J3"/>
<feature type="transmembrane region" description="Helical" evidence="2">
    <location>
        <begin position="226"/>
        <end position="247"/>
    </location>
</feature>
<feature type="transmembrane region" description="Helical" evidence="2">
    <location>
        <begin position="127"/>
        <end position="148"/>
    </location>
</feature>
<dbReference type="PANTHER" id="PTHR31735:SF1">
    <property type="entry name" value="VACUOLAR MEMBRANE PROTEIN YPL162C"/>
    <property type="match status" value="1"/>
</dbReference>
<gene>
    <name evidence="3" type="ORF">GQ26_0012560</name>
</gene>
<dbReference type="GO" id="GO:0016020">
    <property type="term" value="C:membrane"/>
    <property type="evidence" value="ECO:0007669"/>
    <property type="project" value="TreeGrafter"/>
</dbReference>
<feature type="transmembrane region" description="Helical" evidence="2">
    <location>
        <begin position="50"/>
        <end position="72"/>
    </location>
</feature>
<feature type="region of interest" description="Disordered" evidence="1">
    <location>
        <begin position="266"/>
        <end position="347"/>
    </location>
</feature>
<reference evidence="3" key="1">
    <citation type="journal article" date="2014" name="PLoS Genet.">
        <title>Signature Gene Expression Reveals Novel Clues to the Molecular Mechanisms of Dimorphic Transition in Penicillium marneffei.</title>
        <authorList>
            <person name="Yang E."/>
            <person name="Wang G."/>
            <person name="Cai J."/>
            <person name="Woo P.C."/>
            <person name="Lau S.K."/>
            <person name="Yuen K.-Y."/>
            <person name="Chow W.-N."/>
            <person name="Lin X."/>
        </authorList>
    </citation>
    <scope>NUCLEOTIDE SEQUENCE [LARGE SCALE GENOMIC DNA]</scope>
    <source>
        <strain evidence="3">PM1</strain>
    </source>
</reference>
<keyword evidence="2" id="KW-1133">Transmembrane helix</keyword>
<evidence type="ECO:0000256" key="2">
    <source>
        <dbReference type="SAM" id="Phobius"/>
    </source>
</evidence>
<dbReference type="Pfam" id="PF12400">
    <property type="entry name" value="STIMATE"/>
    <property type="match status" value="1"/>
</dbReference>
<proteinExistence type="predicted"/>
<keyword evidence="2" id="KW-0472">Membrane</keyword>